<dbReference type="PRINTS" id="PR00032">
    <property type="entry name" value="HTHARAC"/>
</dbReference>
<evidence type="ECO:0000256" key="2">
    <source>
        <dbReference type="ARBA" id="ARBA00023125"/>
    </source>
</evidence>
<sequence>MPRTSIKTYSTAAFRQAYIQPEPPLAPLLQPGFERFFMVRVEDMIRLMKLPVPPTRTDASTLIVLTEGEAVMSIGSETHTIHQHECLVVPAGQVFAFESGVDQNRGYLCNFHGDFLLGRFARPGLLREFEFLSIWGHPCIRLGEQGAAFVRPLLERLLGEYSARGLTRPELLQAYLVALLHELQQVYEPVAAGLRPAATHLANQFRELLQAHFRRQQRVADYAAQLHVSPNHLNKAVKASTGKSPTTWIAEAVVLEAKVLLHQSRLSVADVAAEVGLADPSYFSRLFKKYEGLTPLEFRRRIEKSGNRLLSS</sequence>
<evidence type="ECO:0000256" key="1">
    <source>
        <dbReference type="ARBA" id="ARBA00023015"/>
    </source>
</evidence>
<dbReference type="InterPro" id="IPR037923">
    <property type="entry name" value="HTH-like"/>
</dbReference>
<evidence type="ECO:0000313" key="6">
    <source>
        <dbReference type="Proteomes" id="UP000618931"/>
    </source>
</evidence>
<dbReference type="Gene3D" id="2.60.120.10">
    <property type="entry name" value="Jelly Rolls"/>
    <property type="match status" value="1"/>
</dbReference>
<dbReference type="Proteomes" id="UP000618931">
    <property type="component" value="Unassembled WGS sequence"/>
</dbReference>
<dbReference type="SUPFAM" id="SSF51215">
    <property type="entry name" value="Regulatory protein AraC"/>
    <property type="match status" value="1"/>
</dbReference>
<keyword evidence="6" id="KW-1185">Reference proteome</keyword>
<dbReference type="InterPro" id="IPR018060">
    <property type="entry name" value="HTH_AraC"/>
</dbReference>
<reference evidence="5 6" key="1">
    <citation type="submission" date="2020-11" db="EMBL/GenBank/DDBJ databases">
        <authorList>
            <person name="Kim M.K."/>
        </authorList>
    </citation>
    <scope>NUCLEOTIDE SEQUENCE [LARGE SCALE GENOMIC DNA]</scope>
    <source>
        <strain evidence="5 6">BT662</strain>
    </source>
</reference>
<evidence type="ECO:0000256" key="3">
    <source>
        <dbReference type="ARBA" id="ARBA00023163"/>
    </source>
</evidence>
<dbReference type="InterPro" id="IPR020449">
    <property type="entry name" value="Tscrpt_reg_AraC-type_HTH"/>
</dbReference>
<feature type="domain" description="HTH araC/xylS-type" evidence="4">
    <location>
        <begin position="203"/>
        <end position="301"/>
    </location>
</feature>
<dbReference type="Pfam" id="PF02311">
    <property type="entry name" value="AraC_binding"/>
    <property type="match status" value="1"/>
</dbReference>
<proteinExistence type="predicted"/>
<dbReference type="PANTHER" id="PTHR43280:SF32">
    <property type="entry name" value="TRANSCRIPTIONAL REGULATORY PROTEIN"/>
    <property type="match status" value="1"/>
</dbReference>
<keyword evidence="2" id="KW-0238">DNA-binding</keyword>
<evidence type="ECO:0000259" key="4">
    <source>
        <dbReference type="PROSITE" id="PS01124"/>
    </source>
</evidence>
<dbReference type="InterPro" id="IPR009057">
    <property type="entry name" value="Homeodomain-like_sf"/>
</dbReference>
<comment type="caution">
    <text evidence="5">The sequence shown here is derived from an EMBL/GenBank/DDBJ whole genome shotgun (WGS) entry which is preliminary data.</text>
</comment>
<dbReference type="PANTHER" id="PTHR43280">
    <property type="entry name" value="ARAC-FAMILY TRANSCRIPTIONAL REGULATOR"/>
    <property type="match status" value="1"/>
</dbReference>
<keyword evidence="3" id="KW-0804">Transcription</keyword>
<dbReference type="RefSeq" id="WP_196291393.1">
    <property type="nucleotide sequence ID" value="NZ_JADQDM010000001.1"/>
</dbReference>
<dbReference type="SMART" id="SM00342">
    <property type="entry name" value="HTH_ARAC"/>
    <property type="match status" value="1"/>
</dbReference>
<gene>
    <name evidence="5" type="ORF">I2H31_02365</name>
</gene>
<organism evidence="5 6">
    <name type="scientific">Hymenobacter ruricola</name>
    <dbReference type="NCBI Taxonomy" id="2791023"/>
    <lineage>
        <taxon>Bacteria</taxon>
        <taxon>Pseudomonadati</taxon>
        <taxon>Bacteroidota</taxon>
        <taxon>Cytophagia</taxon>
        <taxon>Cytophagales</taxon>
        <taxon>Hymenobacteraceae</taxon>
        <taxon>Hymenobacter</taxon>
    </lineage>
</organism>
<dbReference type="InterPro" id="IPR014710">
    <property type="entry name" value="RmlC-like_jellyroll"/>
</dbReference>
<dbReference type="SUPFAM" id="SSF46689">
    <property type="entry name" value="Homeodomain-like"/>
    <property type="match status" value="2"/>
</dbReference>
<protein>
    <submittedName>
        <fullName evidence="5">Helix-turn-helix domain-containing protein</fullName>
    </submittedName>
</protein>
<dbReference type="PROSITE" id="PS01124">
    <property type="entry name" value="HTH_ARAC_FAMILY_2"/>
    <property type="match status" value="1"/>
</dbReference>
<dbReference type="Gene3D" id="1.10.10.60">
    <property type="entry name" value="Homeodomain-like"/>
    <property type="match status" value="1"/>
</dbReference>
<accession>A0ABS0HZH0</accession>
<evidence type="ECO:0000313" key="5">
    <source>
        <dbReference type="EMBL" id="MBF9219936.1"/>
    </source>
</evidence>
<dbReference type="EMBL" id="JADQDM010000001">
    <property type="protein sequence ID" value="MBF9219936.1"/>
    <property type="molecule type" value="Genomic_DNA"/>
</dbReference>
<dbReference type="InterPro" id="IPR003313">
    <property type="entry name" value="AraC-bd"/>
</dbReference>
<keyword evidence="1" id="KW-0805">Transcription regulation</keyword>
<name>A0ABS0HZH0_9BACT</name>
<dbReference type="Pfam" id="PF12833">
    <property type="entry name" value="HTH_18"/>
    <property type="match status" value="1"/>
</dbReference>